<reference evidence="1 2" key="1">
    <citation type="journal article" date="2017" name="Nat. Commun.">
        <title>Genome assembly with in vitro proximity ligation data and whole-genome triplication in lettuce.</title>
        <authorList>
            <person name="Reyes-Chin-Wo S."/>
            <person name="Wang Z."/>
            <person name="Yang X."/>
            <person name="Kozik A."/>
            <person name="Arikit S."/>
            <person name="Song C."/>
            <person name="Xia L."/>
            <person name="Froenicke L."/>
            <person name="Lavelle D.O."/>
            <person name="Truco M.J."/>
            <person name="Xia R."/>
            <person name="Zhu S."/>
            <person name="Xu C."/>
            <person name="Xu H."/>
            <person name="Xu X."/>
            <person name="Cox K."/>
            <person name="Korf I."/>
            <person name="Meyers B.C."/>
            <person name="Michelmore R.W."/>
        </authorList>
    </citation>
    <scope>NUCLEOTIDE SEQUENCE [LARGE SCALE GENOMIC DNA]</scope>
    <source>
        <strain evidence="2">cv. Salinas</strain>
        <tissue evidence="1">Seedlings</tissue>
    </source>
</reference>
<dbReference type="Proteomes" id="UP000235145">
    <property type="component" value="Unassembled WGS sequence"/>
</dbReference>
<accession>A0A9R1UX43</accession>
<keyword evidence="2" id="KW-1185">Reference proteome</keyword>
<dbReference type="EMBL" id="NBSK02000008">
    <property type="protein sequence ID" value="KAJ0194400.1"/>
    <property type="molecule type" value="Genomic_DNA"/>
</dbReference>
<protein>
    <recommendedName>
        <fullName evidence="3">Reverse transcriptase domain-containing protein</fullName>
    </recommendedName>
</protein>
<sequence length="98" mass="10822">MPGINGLLLTSPLSVSDSIFTFHCVSDTIYPLLYLDNIVLTVSNTSGITQVISHLSTEFAMTNLGPLSFFSTLGLLIPLKICFVHKMCLLRIFFLILK</sequence>
<evidence type="ECO:0008006" key="3">
    <source>
        <dbReference type="Google" id="ProtNLM"/>
    </source>
</evidence>
<evidence type="ECO:0000313" key="1">
    <source>
        <dbReference type="EMBL" id="KAJ0194400.1"/>
    </source>
</evidence>
<dbReference type="AlphaFoldDB" id="A0A9R1UX43"/>
<name>A0A9R1UX43_LACSA</name>
<comment type="caution">
    <text evidence="1">The sequence shown here is derived from an EMBL/GenBank/DDBJ whole genome shotgun (WGS) entry which is preliminary data.</text>
</comment>
<organism evidence="1 2">
    <name type="scientific">Lactuca sativa</name>
    <name type="common">Garden lettuce</name>
    <dbReference type="NCBI Taxonomy" id="4236"/>
    <lineage>
        <taxon>Eukaryota</taxon>
        <taxon>Viridiplantae</taxon>
        <taxon>Streptophyta</taxon>
        <taxon>Embryophyta</taxon>
        <taxon>Tracheophyta</taxon>
        <taxon>Spermatophyta</taxon>
        <taxon>Magnoliopsida</taxon>
        <taxon>eudicotyledons</taxon>
        <taxon>Gunneridae</taxon>
        <taxon>Pentapetalae</taxon>
        <taxon>asterids</taxon>
        <taxon>campanulids</taxon>
        <taxon>Asterales</taxon>
        <taxon>Asteraceae</taxon>
        <taxon>Cichorioideae</taxon>
        <taxon>Cichorieae</taxon>
        <taxon>Lactucinae</taxon>
        <taxon>Lactuca</taxon>
    </lineage>
</organism>
<evidence type="ECO:0000313" key="2">
    <source>
        <dbReference type="Proteomes" id="UP000235145"/>
    </source>
</evidence>
<proteinExistence type="predicted"/>
<gene>
    <name evidence="1" type="ORF">LSAT_V11C800392420</name>
</gene>